<dbReference type="PANTHER" id="PTHR13803:SF17">
    <property type="entry name" value="PROTEIN TRANSPORT PROTEIN SEC24"/>
    <property type="match status" value="1"/>
</dbReference>
<dbReference type="InterPro" id="IPR006900">
    <property type="entry name" value="Sec23/24_helical_dom"/>
</dbReference>
<dbReference type="Gene3D" id="1.20.120.730">
    <property type="entry name" value="Sec23/Sec24 helical domain"/>
    <property type="match status" value="1"/>
</dbReference>
<dbReference type="GeneID" id="25726924"/>
<dbReference type="SUPFAM" id="SSF53300">
    <property type="entry name" value="vWA-like"/>
    <property type="match status" value="1"/>
</dbReference>
<dbReference type="GO" id="GO:0030127">
    <property type="term" value="C:COPII vesicle coat"/>
    <property type="evidence" value="ECO:0007669"/>
    <property type="project" value="InterPro"/>
</dbReference>
<feature type="compositionally biased region" description="Gly residues" evidence="1">
    <location>
        <begin position="757"/>
        <end position="769"/>
    </location>
</feature>
<dbReference type="PANTHER" id="PTHR13803">
    <property type="entry name" value="SEC24-RELATED PROTEIN"/>
    <property type="match status" value="1"/>
</dbReference>
<feature type="region of interest" description="Disordered" evidence="1">
    <location>
        <begin position="645"/>
        <end position="664"/>
    </location>
</feature>
<gene>
    <name evidence="4" type="ORF">MNEG_0806</name>
</gene>
<sequence length="801" mass="81732">MARDLLPELACSVYEVDVGDADDRAAAAAAASGDARDAWAAAAASGGGGGPLRGVGGGSGLGRAPAYIAVVDAAGDEDFLDLVRTSLLSVLDALPRTALFGLVTFSDRIGLWDVRGGAPLVRCLPVLEGQPLLVPLEDVLPLAALLAPALDLIATEAPMQPPTLQPPSTERNRSHSPDRVGPGGGADEGGQRRALGPALQAIIEYLDAANAPPTGASGHAPHAPPFLGQAHLLLMISGPSNIGPGRTLLPESEVAAAAAPHSAGLTGEGGADTAGGGAAARSRAFYEQAAVAAASVGACVDVFAVAGVTVGLQQMEPLCSATGGCMFLYPSAESASLPQDLVRRLAAGRGYGGLLRVRTSPSLRAARCYGRAFADGGGDAGLFHVPSADAGTAILVDLENVEAGVVDQSREALNRPVYVQAAYQYTRVVGVPLGSGLAGSRPGSTQALPVAADQGGGGGAGGSSASLASMAGGGGGARPFEVQRRLRVATFRLSQAHAPTDIYAAVDAAATLAALTHKIGRAVTQQGVVQARPVLRDWLVIFAANRHRNLHPRASAQELLQMPIDLSFPQHPALRPLPRAVYALLRSPLLSPAAQAHPDLTAYLHHLWGGLPARELSRAVYPELSAWAGADSLIATGLDLSKASLTSSGRHRQPPEGDGGGTAAAGAGEATVWVLDAYILILVLYKQGITSIGQQQQQQQQWAPPTTSLLWQTIAKTRQARRVTPHVEVVAEGSEGAALFESLLIDDPDPEEEGQDAGAGGDAGGGNHGDGSSMGRPPAQLGGRAGFEQHVRAEVALQLQG</sequence>
<accession>A0A0D2MXD6</accession>
<dbReference type="Gene3D" id="3.40.50.410">
    <property type="entry name" value="von Willebrand factor, type A domain"/>
    <property type="match status" value="1"/>
</dbReference>
<dbReference type="GO" id="GO:0006886">
    <property type="term" value="P:intracellular protein transport"/>
    <property type="evidence" value="ECO:0007669"/>
    <property type="project" value="InterPro"/>
</dbReference>
<keyword evidence="5" id="KW-1185">Reference proteome</keyword>
<reference evidence="4 5" key="1">
    <citation type="journal article" date="2013" name="BMC Genomics">
        <title>Reconstruction of the lipid metabolism for the microalga Monoraphidium neglectum from its genome sequence reveals characteristics suitable for biofuel production.</title>
        <authorList>
            <person name="Bogen C."/>
            <person name="Al-Dilaimi A."/>
            <person name="Albersmeier A."/>
            <person name="Wichmann J."/>
            <person name="Grundmann M."/>
            <person name="Rupp O."/>
            <person name="Lauersen K.J."/>
            <person name="Blifernez-Klassen O."/>
            <person name="Kalinowski J."/>
            <person name="Goesmann A."/>
            <person name="Mussgnug J.H."/>
            <person name="Kruse O."/>
        </authorList>
    </citation>
    <scope>NUCLEOTIDE SEQUENCE [LARGE SCALE GENOMIC DNA]</scope>
    <source>
        <strain evidence="4 5">SAG 48.87</strain>
    </source>
</reference>
<dbReference type="EMBL" id="KK100290">
    <property type="protein sequence ID" value="KIZ07140.1"/>
    <property type="molecule type" value="Genomic_DNA"/>
</dbReference>
<evidence type="ECO:0000259" key="3">
    <source>
        <dbReference type="Pfam" id="PF04815"/>
    </source>
</evidence>
<proteinExistence type="predicted"/>
<dbReference type="InterPro" id="IPR050550">
    <property type="entry name" value="SEC23_SEC24_subfamily"/>
</dbReference>
<evidence type="ECO:0000313" key="4">
    <source>
        <dbReference type="EMBL" id="KIZ07140.1"/>
    </source>
</evidence>
<dbReference type="Proteomes" id="UP000054498">
    <property type="component" value="Unassembled WGS sequence"/>
</dbReference>
<feature type="region of interest" description="Disordered" evidence="1">
    <location>
        <begin position="442"/>
        <end position="464"/>
    </location>
</feature>
<protein>
    <recommendedName>
        <fullName evidence="6">Protein transport protein SEC23</fullName>
    </recommendedName>
</protein>
<dbReference type="InterPro" id="IPR036465">
    <property type="entry name" value="vWFA_dom_sf"/>
</dbReference>
<dbReference type="KEGG" id="mng:MNEG_0806"/>
<evidence type="ECO:0000259" key="2">
    <source>
        <dbReference type="Pfam" id="PF04811"/>
    </source>
</evidence>
<dbReference type="GO" id="GO:0090110">
    <property type="term" value="P:COPII-coated vesicle cargo loading"/>
    <property type="evidence" value="ECO:0007669"/>
    <property type="project" value="TreeGrafter"/>
</dbReference>
<feature type="domain" description="Sec23/Sec24 helical" evidence="3">
    <location>
        <begin position="507"/>
        <end position="617"/>
    </location>
</feature>
<name>A0A0D2MXD6_9CHLO</name>
<dbReference type="OrthoDB" id="542287at2759"/>
<dbReference type="Pfam" id="PF04815">
    <property type="entry name" value="Sec23_helical"/>
    <property type="match status" value="1"/>
</dbReference>
<dbReference type="RefSeq" id="XP_013906159.1">
    <property type="nucleotide sequence ID" value="XM_014050705.1"/>
</dbReference>
<dbReference type="InterPro" id="IPR006896">
    <property type="entry name" value="Sec23/24_trunk_dom"/>
</dbReference>
<evidence type="ECO:0000313" key="5">
    <source>
        <dbReference type="Proteomes" id="UP000054498"/>
    </source>
</evidence>
<organism evidence="4 5">
    <name type="scientific">Monoraphidium neglectum</name>
    <dbReference type="NCBI Taxonomy" id="145388"/>
    <lineage>
        <taxon>Eukaryota</taxon>
        <taxon>Viridiplantae</taxon>
        <taxon>Chlorophyta</taxon>
        <taxon>core chlorophytes</taxon>
        <taxon>Chlorophyceae</taxon>
        <taxon>CS clade</taxon>
        <taxon>Sphaeropleales</taxon>
        <taxon>Selenastraceae</taxon>
        <taxon>Monoraphidium</taxon>
    </lineage>
</organism>
<dbReference type="STRING" id="145388.A0A0D2MXD6"/>
<evidence type="ECO:0000256" key="1">
    <source>
        <dbReference type="SAM" id="MobiDB-lite"/>
    </source>
</evidence>
<dbReference type="AlphaFoldDB" id="A0A0D2MXD6"/>
<dbReference type="GO" id="GO:0000149">
    <property type="term" value="F:SNARE binding"/>
    <property type="evidence" value="ECO:0007669"/>
    <property type="project" value="TreeGrafter"/>
</dbReference>
<feature type="domain" description="Sec23/Sec24 trunk" evidence="2">
    <location>
        <begin position="230"/>
        <end position="343"/>
    </location>
</feature>
<dbReference type="GO" id="GO:0008270">
    <property type="term" value="F:zinc ion binding"/>
    <property type="evidence" value="ECO:0007669"/>
    <property type="project" value="TreeGrafter"/>
</dbReference>
<evidence type="ECO:0008006" key="6">
    <source>
        <dbReference type="Google" id="ProtNLM"/>
    </source>
</evidence>
<dbReference type="SUPFAM" id="SSF81995">
    <property type="entry name" value="beta-sandwich domain of Sec23/24"/>
    <property type="match status" value="1"/>
</dbReference>
<dbReference type="GO" id="GO:0070971">
    <property type="term" value="C:endoplasmic reticulum exit site"/>
    <property type="evidence" value="ECO:0007669"/>
    <property type="project" value="TreeGrafter"/>
</dbReference>
<feature type="region of interest" description="Disordered" evidence="1">
    <location>
        <begin position="747"/>
        <end position="787"/>
    </location>
</feature>
<feature type="region of interest" description="Disordered" evidence="1">
    <location>
        <begin position="158"/>
        <end position="192"/>
    </location>
</feature>
<dbReference type="Pfam" id="PF04811">
    <property type="entry name" value="Sec23_trunk"/>
    <property type="match status" value="1"/>
</dbReference>